<dbReference type="PANTHER" id="PTHR23003:SF60">
    <property type="entry name" value="RNA BINDING PROTEIN (AFU_ORTHOLOGUE AFUA_1G02950)"/>
    <property type="match status" value="1"/>
</dbReference>
<dbReference type="EMBL" id="GG698532">
    <property type="protein sequence ID" value="EGE00143.1"/>
    <property type="molecule type" value="Genomic_DNA"/>
</dbReference>
<dbReference type="SMART" id="SM00360">
    <property type="entry name" value="RRM"/>
    <property type="match status" value="2"/>
</dbReference>
<gene>
    <name evidence="5" type="ORF">TESG_07464</name>
</gene>
<feature type="domain" description="RRM" evidence="4">
    <location>
        <begin position="278"/>
        <end position="356"/>
    </location>
</feature>
<dbReference type="InterPro" id="IPR050374">
    <property type="entry name" value="RRT5_SRSF_SR"/>
</dbReference>
<dbReference type="Proteomes" id="UP000009172">
    <property type="component" value="Unassembled WGS sequence"/>
</dbReference>
<evidence type="ECO:0000313" key="6">
    <source>
        <dbReference type="Proteomes" id="UP000009172"/>
    </source>
</evidence>
<dbReference type="OrthoDB" id="1049195at2759"/>
<evidence type="ECO:0000313" key="5">
    <source>
        <dbReference type="EMBL" id="EGE00143.1"/>
    </source>
</evidence>
<keyword evidence="1 2" id="KW-0694">RNA-binding</keyword>
<dbReference type="InterPro" id="IPR000504">
    <property type="entry name" value="RRM_dom"/>
</dbReference>
<protein>
    <recommendedName>
        <fullName evidence="4">RRM domain-containing protein</fullName>
    </recommendedName>
</protein>
<accession>F2S993</accession>
<proteinExistence type="predicted"/>
<feature type="region of interest" description="Disordered" evidence="3">
    <location>
        <begin position="1"/>
        <end position="21"/>
    </location>
</feature>
<name>F2S993_TRIT1</name>
<keyword evidence="6" id="KW-1185">Reference proteome</keyword>
<reference evidence="6" key="1">
    <citation type="journal article" date="2012" name="MBio">
        <title>Comparative genome analysis of Trichophyton rubrum and related dermatophytes reveals candidate genes involved in infection.</title>
        <authorList>
            <person name="Martinez D.A."/>
            <person name="Oliver B.G."/>
            <person name="Graeser Y."/>
            <person name="Goldberg J.M."/>
            <person name="Li W."/>
            <person name="Martinez-Rossi N.M."/>
            <person name="Monod M."/>
            <person name="Shelest E."/>
            <person name="Barton R.C."/>
            <person name="Birch E."/>
            <person name="Brakhage A.A."/>
            <person name="Chen Z."/>
            <person name="Gurr S.J."/>
            <person name="Heiman D."/>
            <person name="Heitman J."/>
            <person name="Kosti I."/>
            <person name="Rossi A."/>
            <person name="Saif S."/>
            <person name="Samalova M."/>
            <person name="Saunders C.W."/>
            <person name="Shea T."/>
            <person name="Summerbell R.C."/>
            <person name="Xu J."/>
            <person name="Young S."/>
            <person name="Zeng Q."/>
            <person name="Birren B.W."/>
            <person name="Cuomo C.A."/>
            <person name="White T.C."/>
        </authorList>
    </citation>
    <scope>NUCLEOTIDE SEQUENCE [LARGE SCALE GENOMIC DNA]</scope>
    <source>
        <strain evidence="6">CBS 112818</strain>
    </source>
</reference>
<dbReference type="Gene3D" id="3.30.70.330">
    <property type="match status" value="2"/>
</dbReference>
<dbReference type="Pfam" id="PF00076">
    <property type="entry name" value="RRM_1"/>
    <property type="match status" value="1"/>
</dbReference>
<dbReference type="GO" id="GO:1990904">
    <property type="term" value="C:ribonucleoprotein complex"/>
    <property type="evidence" value="ECO:0007669"/>
    <property type="project" value="TreeGrafter"/>
</dbReference>
<dbReference type="SUPFAM" id="SSF54928">
    <property type="entry name" value="RNA-binding domain, RBD"/>
    <property type="match status" value="2"/>
</dbReference>
<feature type="compositionally biased region" description="Low complexity" evidence="3">
    <location>
        <begin position="374"/>
        <end position="383"/>
    </location>
</feature>
<dbReference type="GO" id="GO:0005634">
    <property type="term" value="C:nucleus"/>
    <property type="evidence" value="ECO:0007669"/>
    <property type="project" value="TreeGrafter"/>
</dbReference>
<feature type="compositionally biased region" description="Basic and acidic residues" evidence="3">
    <location>
        <begin position="12"/>
        <end position="21"/>
    </location>
</feature>
<dbReference type="GO" id="GO:0003729">
    <property type="term" value="F:mRNA binding"/>
    <property type="evidence" value="ECO:0007669"/>
    <property type="project" value="TreeGrafter"/>
</dbReference>
<feature type="compositionally biased region" description="Low complexity" evidence="3">
    <location>
        <begin position="465"/>
        <end position="476"/>
    </location>
</feature>
<dbReference type="PROSITE" id="PS50102">
    <property type="entry name" value="RRM"/>
    <property type="match status" value="1"/>
</dbReference>
<feature type="compositionally biased region" description="Polar residues" evidence="3">
    <location>
        <begin position="432"/>
        <end position="455"/>
    </location>
</feature>
<dbReference type="CDD" id="cd00590">
    <property type="entry name" value="RRM_SF"/>
    <property type="match status" value="1"/>
</dbReference>
<dbReference type="InterPro" id="IPR012677">
    <property type="entry name" value="Nucleotide-bd_a/b_plait_sf"/>
</dbReference>
<feature type="region of interest" description="Disordered" evidence="3">
    <location>
        <begin position="358"/>
        <end position="481"/>
    </location>
</feature>
<dbReference type="InterPro" id="IPR035979">
    <property type="entry name" value="RBD_domain_sf"/>
</dbReference>
<feature type="compositionally biased region" description="Gly residues" evidence="3">
    <location>
        <begin position="359"/>
        <end position="373"/>
    </location>
</feature>
<dbReference type="GO" id="GO:0005737">
    <property type="term" value="C:cytoplasm"/>
    <property type="evidence" value="ECO:0007669"/>
    <property type="project" value="TreeGrafter"/>
</dbReference>
<evidence type="ECO:0000256" key="3">
    <source>
        <dbReference type="SAM" id="MobiDB-lite"/>
    </source>
</evidence>
<dbReference type="HOGENOM" id="CLU_047018_1_0_1"/>
<organism evidence="5 6">
    <name type="scientific">Trichophyton tonsurans (strain CBS 112818)</name>
    <name type="common">Scalp ringworm fungus</name>
    <dbReference type="NCBI Taxonomy" id="647933"/>
    <lineage>
        <taxon>Eukaryota</taxon>
        <taxon>Fungi</taxon>
        <taxon>Dikarya</taxon>
        <taxon>Ascomycota</taxon>
        <taxon>Pezizomycotina</taxon>
        <taxon>Eurotiomycetes</taxon>
        <taxon>Eurotiomycetidae</taxon>
        <taxon>Onygenales</taxon>
        <taxon>Arthrodermataceae</taxon>
        <taxon>Trichophyton</taxon>
    </lineage>
</organism>
<evidence type="ECO:0000256" key="1">
    <source>
        <dbReference type="ARBA" id="ARBA00022884"/>
    </source>
</evidence>
<evidence type="ECO:0000256" key="2">
    <source>
        <dbReference type="PROSITE-ProRule" id="PRU00176"/>
    </source>
</evidence>
<evidence type="ECO:0000259" key="4">
    <source>
        <dbReference type="PROSITE" id="PS50102"/>
    </source>
</evidence>
<dbReference type="AlphaFoldDB" id="F2S993"/>
<sequence length="516" mass="55893">MKSNGVMPISPRQKDGKDRNPRSLEDEYVVFLQGIPPQCRWQELKDFVRQTALHIRQAVVYDDCHGHPTGLGQIIVKNEDEAWRTYNRLSTNGWNGHSLTVTLSLASEPTKPIAGPTKSPSLSGMPYASGFSVPPVTSAPMGASPACVPNQEGKVELTMGYRRTSMPASPTFTQPPDHQHPPFMAPLPGACNPPYVQFPDSVGYHVPLVFPGENAFFVPHPAFYPPSFDSYQFGQPRYMTNNCIQAYPGFFPHRHSLSGPSVGVASGMNHEYGTPISRNIFIHNLSHETTPQLLKEYLRNSGIIERCDVFDRKIGGSTRACAIVAFRNKEEAKRAIALFDNSMFRGSRIRVRFDRERGGSLGTAHGNGNGYGHGHNNNPNRNGVAKHAMSTAPAAERPGAVPAASVPGGTARQEANNMPPPTMATTPGTPTKEAQQSATESPSPSLVAVTPTSTADEAETKSEKSSSSSSRKNSTEPLVVNGSCVGTKSPVTGIEKGQCQCQHHRIRSLISMIKQA</sequence>
<dbReference type="PANTHER" id="PTHR23003">
    <property type="entry name" value="RNA RECOGNITION MOTIF RRM DOMAIN CONTAINING PROTEIN"/>
    <property type="match status" value="1"/>
</dbReference>